<evidence type="ECO:0000256" key="4">
    <source>
        <dbReference type="ARBA" id="ARBA00022679"/>
    </source>
</evidence>
<evidence type="ECO:0000313" key="11">
    <source>
        <dbReference type="EMBL" id="MDT0267350.1"/>
    </source>
</evidence>
<comment type="caution">
    <text evidence="11">The sequence shown here is derived from an EMBL/GenBank/DDBJ whole genome shotgun (WGS) entry which is preliminary data.</text>
</comment>
<keyword evidence="4" id="KW-0808">Transferase</keyword>
<dbReference type="InterPro" id="IPR014031">
    <property type="entry name" value="Ketoacyl_synth_C"/>
</dbReference>
<dbReference type="SUPFAM" id="SSF101173">
    <property type="entry name" value="Docking domain B of the erythromycin polyketide synthase (DEBS)"/>
    <property type="match status" value="1"/>
</dbReference>
<dbReference type="SUPFAM" id="SSF51735">
    <property type="entry name" value="NAD(P)-binding Rossmann-fold domains"/>
    <property type="match status" value="2"/>
</dbReference>
<dbReference type="SUPFAM" id="SSF53901">
    <property type="entry name" value="Thiolase-like"/>
    <property type="match status" value="1"/>
</dbReference>
<dbReference type="RefSeq" id="WP_311667412.1">
    <property type="nucleotide sequence ID" value="NZ_JAVREO010000007.1"/>
</dbReference>
<dbReference type="PROSITE" id="PS00012">
    <property type="entry name" value="PHOSPHOPANTETHEINE"/>
    <property type="match status" value="1"/>
</dbReference>
<keyword evidence="6" id="KW-0511">Multifunctional enzyme</keyword>
<accession>A0ABU2JQU2</accession>
<name>A0ABU2JQU2_9ACTN</name>
<keyword evidence="3" id="KW-0597">Phosphoprotein</keyword>
<dbReference type="SUPFAM" id="SSF47336">
    <property type="entry name" value="ACP-like"/>
    <property type="match status" value="1"/>
</dbReference>
<dbReference type="Proteomes" id="UP001183410">
    <property type="component" value="Unassembled WGS sequence"/>
</dbReference>
<dbReference type="SMART" id="SM00827">
    <property type="entry name" value="PKS_AT"/>
    <property type="match status" value="1"/>
</dbReference>
<dbReference type="Pfam" id="PF00550">
    <property type="entry name" value="PP-binding"/>
    <property type="match status" value="1"/>
</dbReference>
<proteinExistence type="predicted"/>
<feature type="region of interest" description="Disordered" evidence="8">
    <location>
        <begin position="1511"/>
        <end position="1537"/>
    </location>
</feature>
<dbReference type="Pfam" id="PF02801">
    <property type="entry name" value="Ketoacyl-synt_C"/>
    <property type="match status" value="1"/>
</dbReference>
<dbReference type="InterPro" id="IPR020806">
    <property type="entry name" value="PKS_PP-bd"/>
</dbReference>
<keyword evidence="5" id="KW-0045">Antibiotic biosynthesis</keyword>
<dbReference type="InterPro" id="IPR006162">
    <property type="entry name" value="Ppantetheine_attach_site"/>
</dbReference>
<keyword evidence="12" id="KW-1185">Reference proteome</keyword>
<sequence>MAGEDQLREYLRRVTAELTDTRQRLADADARAHEPVAVIGMSCRFPDAPDVDAYWELLRAGRAASIDEVPPDRFTLDLSPEERARFRPRRGAFLPDVAGFDAEFFGFAPQEALRMDPQQRLMMELAWEAMEDAGTPAPRLAGSRTGVLLGFSDAFQYGQTQVERQGTGIWADPYMGQGSLGSVLAGRLAYHFDLRGPAFSLDTACSSALVATHLAVRALRAGECDYVLAGGGFLALHPFLYLYSGANALLSPTDRCHTFDAAADGYVMGEGGGMVLLTRLADAERAGHRVRAVLRGSAVNQDGRSNGLTAPNQGAQVAVVRQALADAGATPGEVAYVEAHGSGTRLGDEIELGALHEVFGQRPAAEPLRVGAVKTNIGHTHTAAGIAGLIKTVLVLEHGLAPANLNQREPAEMVGANAAVAPLTDATGLPARPVAGVSSFGWSGTNAHVVLEAAPPGPPPAVPATGGPRLLPVSAGHPEALAASLTRLAKVAGDRPLPELAHTLQAGRAQHPYRRAVVAADPAEAAARLAAPHEPARAADRPRVAFLLPGVGDQYLGLGQALYRDEPEFARAVDHCLALAGERCGIDLAAVFHAVPDADAAPAGSPLVPAAEPALEQAELAHPLLFTVSYALARLLAARGVEPDLLVGYSLGEYVAACLAGVFTLSDALWLVTERARLIAAAPAGRMLAVAAPADTLAEEGLEVAAVNGPHMTVLSGPPAAAEAAARRLVAAGVAARPLRSAHPFHSSLLRSAQDKLAALVASVARGVPRVPVVSNATGRPLTDEQARDPRYWADHLCLPVRFADGVAHCATAGVDAYVELGPGQTLGGLVRQNLPGDARPAVLGTLPGPWPATGRPDEATAVLETCGRLWERGVELDWTALDGGSGRPVPLPTYPFRRTRFWPEATAAASAADTAGEPDRATGAHRYAPVWRRCPGAGPAEAPAGTLVVFSDGVLGRRLVELAGGDAVEVLAGTALRRDGRRIEIDPTDPAHHRAVFDGLAGPPRVVHLWSLLGPDDGVWAGDEALRAALRLGFDAPLLTVRALAGSPARLLTVSAGAEEITGGELTAPARALPHGLGRGARAEYPELAWRGVDLAPDADPGEQAEALLWELGHGPWEAGDPVTEPVLAGWRAGRRWLKGHTELPASGAVWDPAGTFLITGGTRGLGLALAHHLVARGVRRLALVGRSGTAEVAELTAAGAEVLVLAADVGVPDELRRAVAATVARFGTVDGVVHAAGRPGGGLTARLDPADARAALDPKVVGLGPLVELLGPDGPLPAPPRWLVLYSSIASVVGGIGEADYCAANAVLDAYAQALAGAAPATRVLSVAWGHWQHDAWADENTGADRVEHRRRHGFTAEEGCALLDGLAADAAGATVALRRPLPETVRALAALNSLTSLVEQAGQAGQAGQTGGGAGAEPADAGARFARPALRTAYVAPRTEWEHTVADLWGRFLGIDEVGVHDAFFDLGGNSLVGMAMVAEFERRLERPIAPAVLFEHPTVAAFATALDGGSQPRRATGTTRGEQRRARRSRTRK</sequence>
<dbReference type="InterPro" id="IPR016039">
    <property type="entry name" value="Thiolase-like"/>
</dbReference>
<dbReference type="InterPro" id="IPR036291">
    <property type="entry name" value="NAD(P)-bd_dom_sf"/>
</dbReference>
<dbReference type="InterPro" id="IPR014030">
    <property type="entry name" value="Ketoacyl_synth_N"/>
</dbReference>
<dbReference type="InterPro" id="IPR015083">
    <property type="entry name" value="NorB/c/GfsB-D-like_docking"/>
</dbReference>
<dbReference type="InterPro" id="IPR036299">
    <property type="entry name" value="Polyketide_synth_docking_sf"/>
</dbReference>
<dbReference type="PROSITE" id="PS52004">
    <property type="entry name" value="KS3_2"/>
    <property type="match status" value="1"/>
</dbReference>
<dbReference type="Pfam" id="PF16197">
    <property type="entry name" value="KAsynt_C_assoc"/>
    <property type="match status" value="1"/>
</dbReference>
<evidence type="ECO:0000259" key="9">
    <source>
        <dbReference type="PROSITE" id="PS50075"/>
    </source>
</evidence>
<protein>
    <submittedName>
        <fullName evidence="11">SDR family NAD(P)-dependent oxidoreductase</fullName>
    </submittedName>
</protein>
<dbReference type="Pfam" id="PF08659">
    <property type="entry name" value="KR"/>
    <property type="match status" value="1"/>
</dbReference>
<gene>
    <name evidence="11" type="ORF">RM844_13750</name>
</gene>
<dbReference type="Gene3D" id="3.40.366.10">
    <property type="entry name" value="Malonyl-Coenzyme A Acyl Carrier Protein, domain 2"/>
    <property type="match status" value="1"/>
</dbReference>
<dbReference type="InterPro" id="IPR036736">
    <property type="entry name" value="ACP-like_sf"/>
</dbReference>
<dbReference type="InterPro" id="IPR009081">
    <property type="entry name" value="PP-bd_ACP"/>
</dbReference>
<evidence type="ECO:0000256" key="8">
    <source>
        <dbReference type="SAM" id="MobiDB-lite"/>
    </source>
</evidence>
<dbReference type="SUPFAM" id="SSF55048">
    <property type="entry name" value="Probable ACP-binding domain of malonyl-CoA ACP transacylase"/>
    <property type="match status" value="1"/>
</dbReference>
<evidence type="ECO:0000256" key="2">
    <source>
        <dbReference type="ARBA" id="ARBA00022450"/>
    </source>
</evidence>
<evidence type="ECO:0000256" key="7">
    <source>
        <dbReference type="ARBA" id="ARBA00023315"/>
    </source>
</evidence>
<evidence type="ECO:0000256" key="1">
    <source>
        <dbReference type="ARBA" id="ARBA00001957"/>
    </source>
</evidence>
<dbReference type="Gene3D" id="3.40.47.10">
    <property type="match status" value="1"/>
</dbReference>
<evidence type="ECO:0000256" key="3">
    <source>
        <dbReference type="ARBA" id="ARBA00022553"/>
    </source>
</evidence>
<dbReference type="InterPro" id="IPR032821">
    <property type="entry name" value="PKS_assoc"/>
</dbReference>
<dbReference type="PANTHER" id="PTHR43775">
    <property type="entry name" value="FATTY ACID SYNTHASE"/>
    <property type="match status" value="1"/>
</dbReference>
<dbReference type="SMART" id="SM00823">
    <property type="entry name" value="PKS_PP"/>
    <property type="match status" value="1"/>
</dbReference>
<evidence type="ECO:0000256" key="5">
    <source>
        <dbReference type="ARBA" id="ARBA00023194"/>
    </source>
</evidence>
<dbReference type="InterPro" id="IPR001227">
    <property type="entry name" value="Ac_transferase_dom_sf"/>
</dbReference>
<feature type="domain" description="Ketosynthase family 3 (KS3)" evidence="10">
    <location>
        <begin position="33"/>
        <end position="453"/>
    </location>
</feature>
<dbReference type="InterPro" id="IPR020841">
    <property type="entry name" value="PKS_Beta-ketoAc_synthase_dom"/>
</dbReference>
<dbReference type="InterPro" id="IPR029058">
    <property type="entry name" value="AB_hydrolase_fold"/>
</dbReference>
<keyword evidence="2" id="KW-0596">Phosphopantetheine</keyword>
<dbReference type="SMART" id="SM00825">
    <property type="entry name" value="PKS_KS"/>
    <property type="match status" value="1"/>
</dbReference>
<dbReference type="Pfam" id="PF00698">
    <property type="entry name" value="Acyl_transf_1"/>
    <property type="match status" value="1"/>
</dbReference>
<comment type="cofactor">
    <cofactor evidence="1">
        <name>pantetheine 4'-phosphate</name>
        <dbReference type="ChEBI" id="CHEBI:47942"/>
    </cofactor>
</comment>
<dbReference type="Gene3D" id="3.30.70.3290">
    <property type="match status" value="1"/>
</dbReference>
<dbReference type="InterPro" id="IPR050091">
    <property type="entry name" value="PKS_NRPS_Biosynth_Enz"/>
</dbReference>
<dbReference type="PROSITE" id="PS50075">
    <property type="entry name" value="CARRIER"/>
    <property type="match status" value="1"/>
</dbReference>
<evidence type="ECO:0000313" key="12">
    <source>
        <dbReference type="Proteomes" id="UP001183410"/>
    </source>
</evidence>
<dbReference type="SMART" id="SM00822">
    <property type="entry name" value="PKS_KR"/>
    <property type="match status" value="1"/>
</dbReference>
<dbReference type="CDD" id="cd00833">
    <property type="entry name" value="PKS"/>
    <property type="match status" value="1"/>
</dbReference>
<dbReference type="Gene3D" id="3.40.50.1820">
    <property type="entry name" value="alpha/beta hydrolase"/>
    <property type="match status" value="1"/>
</dbReference>
<organism evidence="11 12">
    <name type="scientific">Streptomyces chisholmiae</name>
    <dbReference type="NCBI Taxonomy" id="3075540"/>
    <lineage>
        <taxon>Bacteria</taxon>
        <taxon>Bacillati</taxon>
        <taxon>Actinomycetota</taxon>
        <taxon>Actinomycetes</taxon>
        <taxon>Kitasatosporales</taxon>
        <taxon>Streptomycetaceae</taxon>
        <taxon>Streptomyces</taxon>
    </lineage>
</organism>
<dbReference type="Pfam" id="PF08990">
    <property type="entry name" value="Docking"/>
    <property type="match status" value="1"/>
</dbReference>
<dbReference type="Gene3D" id="3.40.50.720">
    <property type="entry name" value="NAD(P)-binding Rossmann-like Domain"/>
    <property type="match status" value="1"/>
</dbReference>
<dbReference type="InterPro" id="IPR016036">
    <property type="entry name" value="Malonyl_transacylase_ACP-bd"/>
</dbReference>
<dbReference type="InterPro" id="IPR057326">
    <property type="entry name" value="KR_dom"/>
</dbReference>
<evidence type="ECO:0000259" key="10">
    <source>
        <dbReference type="PROSITE" id="PS52004"/>
    </source>
</evidence>
<dbReference type="PANTHER" id="PTHR43775:SF51">
    <property type="entry name" value="INACTIVE PHENOLPHTHIOCEROL SYNTHESIS POLYKETIDE SYNTHASE TYPE I PKS1-RELATED"/>
    <property type="match status" value="1"/>
</dbReference>
<feature type="domain" description="Carrier" evidence="9">
    <location>
        <begin position="1439"/>
        <end position="1514"/>
    </location>
</feature>
<dbReference type="Pfam" id="PF00109">
    <property type="entry name" value="ketoacyl-synt"/>
    <property type="match status" value="1"/>
</dbReference>
<dbReference type="EMBL" id="JAVREO010000007">
    <property type="protein sequence ID" value="MDT0267350.1"/>
    <property type="molecule type" value="Genomic_DNA"/>
</dbReference>
<dbReference type="InterPro" id="IPR014043">
    <property type="entry name" value="Acyl_transferase_dom"/>
</dbReference>
<reference evidence="12" key="1">
    <citation type="submission" date="2023-07" db="EMBL/GenBank/DDBJ databases">
        <title>30 novel species of actinomycetes from the DSMZ collection.</title>
        <authorList>
            <person name="Nouioui I."/>
        </authorList>
    </citation>
    <scope>NUCLEOTIDE SEQUENCE [LARGE SCALE GENOMIC DNA]</scope>
    <source>
        <strain evidence="12">DSM 44915</strain>
    </source>
</reference>
<keyword evidence="7" id="KW-0012">Acyltransferase</keyword>
<dbReference type="InterPro" id="IPR013968">
    <property type="entry name" value="PKS_KR"/>
</dbReference>
<dbReference type="SUPFAM" id="SSF52151">
    <property type="entry name" value="FabD/lysophospholipase-like"/>
    <property type="match status" value="1"/>
</dbReference>
<dbReference type="InterPro" id="IPR016035">
    <property type="entry name" value="Acyl_Trfase/lysoPLipase"/>
</dbReference>
<evidence type="ECO:0000256" key="6">
    <source>
        <dbReference type="ARBA" id="ARBA00023268"/>
    </source>
</evidence>